<evidence type="ECO:0000313" key="1">
    <source>
        <dbReference type="EMBL" id="MBA2880725.1"/>
    </source>
</evidence>
<protein>
    <submittedName>
        <fullName evidence="1">Uncharacterized protein</fullName>
    </submittedName>
</protein>
<dbReference type="AlphaFoldDB" id="A0A7W0C7R4"/>
<comment type="caution">
    <text evidence="1">The sequence shown here is derived from an EMBL/GenBank/DDBJ whole genome shotgun (WGS) entry which is preliminary data.</text>
</comment>
<reference evidence="1 2" key="1">
    <citation type="submission" date="2020-07" db="EMBL/GenBank/DDBJ databases">
        <title>Genomic Encyclopedia of Type Strains, Phase IV (KMG-IV): sequencing the most valuable type-strain genomes for metagenomic binning, comparative biology and taxonomic classification.</title>
        <authorList>
            <person name="Goeker M."/>
        </authorList>
    </citation>
    <scope>NUCLEOTIDE SEQUENCE [LARGE SCALE GENOMIC DNA]</scope>
    <source>
        <strain evidence="1 2">DSM 17721</strain>
    </source>
</reference>
<gene>
    <name evidence="1" type="ORF">HNR65_001043</name>
</gene>
<dbReference type="EMBL" id="JACDUS010000002">
    <property type="protein sequence ID" value="MBA2880725.1"/>
    <property type="molecule type" value="Genomic_DNA"/>
</dbReference>
<keyword evidence="2" id="KW-1185">Reference proteome</keyword>
<dbReference type="Proteomes" id="UP000525298">
    <property type="component" value="Unassembled WGS sequence"/>
</dbReference>
<dbReference type="RefSeq" id="WP_181550385.1">
    <property type="nucleotide sequence ID" value="NZ_JACDUS010000002.1"/>
</dbReference>
<proteinExistence type="predicted"/>
<evidence type="ECO:0000313" key="2">
    <source>
        <dbReference type="Proteomes" id="UP000525298"/>
    </source>
</evidence>
<name>A0A7W0C7R4_9BACT</name>
<accession>A0A7W0C7R4</accession>
<sequence length="126" mass="13674">MKQDAKKCQASFALLSFISLAFSQPSHKWMTRRLARVSAWGGPGAIHSLLTPCGLNATRKLPPARPMVNSLQRQNAQNNKTNGFSLFRTLSGSLTGFPGCAVALWTYPGFLIPAAGRLRIIFLDAA</sequence>
<organism evidence="1 2">
    <name type="scientific">Desulfosalsimonas propionicica</name>
    <dbReference type="NCBI Taxonomy" id="332175"/>
    <lineage>
        <taxon>Bacteria</taxon>
        <taxon>Pseudomonadati</taxon>
        <taxon>Thermodesulfobacteriota</taxon>
        <taxon>Desulfobacteria</taxon>
        <taxon>Desulfobacterales</taxon>
        <taxon>Desulfosalsimonadaceae</taxon>
        <taxon>Desulfosalsimonas</taxon>
    </lineage>
</organism>